<sequence length="176" mass="18849">MLGVTDFNPDTDIPSLAGKVIFITEGTAGLDRESVLALAKHDPAHIFFTGRNTEAAQALINEVQNQDSGNSGNARVPATTAVPGITFLKPDMTSLATVKAIAAKFAHDRLDLLICNTGIMVNPPAVSKDCFNLQFFVNYFAHALLIRTLFPVLQRTAAAIVNPPNDMRIVNLTSTG</sequence>
<dbReference type="PANTHER" id="PTHR24320">
    <property type="entry name" value="RETINOL DEHYDROGENASE"/>
    <property type="match status" value="1"/>
</dbReference>
<accession>A0A162MLE2</accession>
<comment type="similarity">
    <text evidence="1">Belongs to the short-chain dehydrogenases/reductases (SDR) family.</text>
</comment>
<dbReference type="Proteomes" id="UP000076874">
    <property type="component" value="Unassembled WGS sequence"/>
</dbReference>
<evidence type="ECO:0000313" key="3">
    <source>
        <dbReference type="EMBL" id="OAA63710.1"/>
    </source>
</evidence>
<dbReference type="AlphaFoldDB" id="A0A162MLE2"/>
<proteinExistence type="inferred from homology"/>
<protein>
    <submittedName>
        <fullName evidence="3">NAD(P)-binding domain protein</fullName>
    </submittedName>
</protein>
<dbReference type="GO" id="GO:0016491">
    <property type="term" value="F:oxidoreductase activity"/>
    <property type="evidence" value="ECO:0007669"/>
    <property type="project" value="UniProtKB-KW"/>
</dbReference>
<dbReference type="EMBL" id="AZHD01000005">
    <property type="protein sequence ID" value="OAA63710.1"/>
    <property type="molecule type" value="Genomic_DNA"/>
</dbReference>
<organism evidence="3 4">
    <name type="scientific">Niveomyces insectorum RCEF 264</name>
    <dbReference type="NCBI Taxonomy" id="1081102"/>
    <lineage>
        <taxon>Eukaryota</taxon>
        <taxon>Fungi</taxon>
        <taxon>Dikarya</taxon>
        <taxon>Ascomycota</taxon>
        <taxon>Pezizomycotina</taxon>
        <taxon>Sordariomycetes</taxon>
        <taxon>Hypocreomycetidae</taxon>
        <taxon>Hypocreales</taxon>
        <taxon>Cordycipitaceae</taxon>
        <taxon>Niveomyces</taxon>
    </lineage>
</organism>
<comment type="caution">
    <text evidence="3">The sequence shown here is derived from an EMBL/GenBank/DDBJ whole genome shotgun (WGS) entry which is preliminary data.</text>
</comment>
<dbReference type="InterPro" id="IPR002347">
    <property type="entry name" value="SDR_fam"/>
</dbReference>
<gene>
    <name evidence="3" type="ORF">SPI_03873</name>
</gene>
<dbReference type="Pfam" id="PF00106">
    <property type="entry name" value="adh_short"/>
    <property type="match status" value="1"/>
</dbReference>
<dbReference type="PANTHER" id="PTHR24320:SF154">
    <property type="entry name" value="OXIDOREDUCTASE, SHORT-CHAIN DEHYDROGENASE_REDUCTASE FAMILY (AFU_ORTHOLOGUE AFUA_2G04560)"/>
    <property type="match status" value="1"/>
</dbReference>
<evidence type="ECO:0000313" key="4">
    <source>
        <dbReference type="Proteomes" id="UP000076874"/>
    </source>
</evidence>
<reference evidence="3 4" key="1">
    <citation type="journal article" date="2016" name="Genome Biol. Evol.">
        <title>Divergent and convergent evolution of fungal pathogenicity.</title>
        <authorList>
            <person name="Shang Y."/>
            <person name="Xiao G."/>
            <person name="Zheng P."/>
            <person name="Cen K."/>
            <person name="Zhan S."/>
            <person name="Wang C."/>
        </authorList>
    </citation>
    <scope>NUCLEOTIDE SEQUENCE [LARGE SCALE GENOMIC DNA]</scope>
    <source>
        <strain evidence="3 4">RCEF 264</strain>
    </source>
</reference>
<dbReference type="Gene3D" id="3.40.50.720">
    <property type="entry name" value="NAD(P)-binding Rossmann-like Domain"/>
    <property type="match status" value="1"/>
</dbReference>
<dbReference type="OrthoDB" id="191139at2759"/>
<evidence type="ECO:0000256" key="2">
    <source>
        <dbReference type="ARBA" id="ARBA00023002"/>
    </source>
</evidence>
<dbReference type="InterPro" id="IPR036291">
    <property type="entry name" value="NAD(P)-bd_dom_sf"/>
</dbReference>
<keyword evidence="4" id="KW-1185">Reference proteome</keyword>
<keyword evidence="2" id="KW-0560">Oxidoreductase</keyword>
<name>A0A162MLE2_9HYPO</name>
<dbReference type="SUPFAM" id="SSF51735">
    <property type="entry name" value="NAD(P)-binding Rossmann-fold domains"/>
    <property type="match status" value="1"/>
</dbReference>
<evidence type="ECO:0000256" key="1">
    <source>
        <dbReference type="ARBA" id="ARBA00006484"/>
    </source>
</evidence>
<dbReference type="STRING" id="1081102.A0A162MLE2"/>